<name>A0AAV5JX96_9ROSI</name>
<dbReference type="GO" id="GO:0004674">
    <property type="term" value="F:protein serine/threonine kinase activity"/>
    <property type="evidence" value="ECO:0007669"/>
    <property type="project" value="UniProtKB-KW"/>
</dbReference>
<keyword evidence="12 17" id="KW-0472">Membrane</keyword>
<dbReference type="Gene3D" id="3.30.430.20">
    <property type="entry name" value="Gnk2 domain, C-X8-C-X2-C motif"/>
    <property type="match status" value="2"/>
</dbReference>
<gene>
    <name evidence="21" type="ORF">SLEP1_g29554</name>
</gene>
<dbReference type="GO" id="GO:0009737">
    <property type="term" value="P:response to abscisic acid"/>
    <property type="evidence" value="ECO:0007669"/>
    <property type="project" value="UniProtKB-ARBA"/>
</dbReference>
<keyword evidence="6 18" id="KW-0732">Signal</keyword>
<dbReference type="Pfam" id="PF01657">
    <property type="entry name" value="Stress-antifung"/>
    <property type="match status" value="2"/>
</dbReference>
<evidence type="ECO:0000256" key="11">
    <source>
        <dbReference type="ARBA" id="ARBA00022989"/>
    </source>
</evidence>
<dbReference type="PROSITE" id="PS51473">
    <property type="entry name" value="GNK2"/>
    <property type="match status" value="1"/>
</dbReference>
<dbReference type="PROSITE" id="PS00107">
    <property type="entry name" value="PROTEIN_KINASE_ATP"/>
    <property type="match status" value="1"/>
</dbReference>
<dbReference type="Proteomes" id="UP001054252">
    <property type="component" value="Unassembled WGS sequence"/>
</dbReference>
<keyword evidence="7" id="KW-0677">Repeat</keyword>
<dbReference type="GO" id="GO:0005886">
    <property type="term" value="C:plasma membrane"/>
    <property type="evidence" value="ECO:0007669"/>
    <property type="project" value="TreeGrafter"/>
</dbReference>
<proteinExistence type="predicted"/>
<dbReference type="SUPFAM" id="SSF56112">
    <property type="entry name" value="Protein kinase-like (PK-like)"/>
    <property type="match status" value="1"/>
</dbReference>
<evidence type="ECO:0000256" key="15">
    <source>
        <dbReference type="PROSITE-ProRule" id="PRU10141"/>
    </source>
</evidence>
<dbReference type="PROSITE" id="PS00108">
    <property type="entry name" value="PROTEIN_KINASE_ST"/>
    <property type="match status" value="1"/>
</dbReference>
<keyword evidence="4" id="KW-0808">Transferase</keyword>
<dbReference type="FunFam" id="1.10.510.10:FF:000343">
    <property type="entry name" value="Cysteine-rich receptor-like protein kinase 28"/>
    <property type="match status" value="1"/>
</dbReference>
<keyword evidence="8 15" id="KW-0547">Nucleotide-binding</keyword>
<dbReference type="AlphaFoldDB" id="A0AAV5JX96"/>
<dbReference type="InterPro" id="IPR000719">
    <property type="entry name" value="Prot_kinase_dom"/>
</dbReference>
<feature type="region of interest" description="Disordered" evidence="16">
    <location>
        <begin position="194"/>
        <end position="226"/>
    </location>
</feature>
<reference evidence="21 22" key="1">
    <citation type="journal article" date="2021" name="Commun. Biol.">
        <title>The genome of Shorea leprosula (Dipterocarpaceae) highlights the ecological relevance of drought in aseasonal tropical rainforests.</title>
        <authorList>
            <person name="Ng K.K.S."/>
            <person name="Kobayashi M.J."/>
            <person name="Fawcett J.A."/>
            <person name="Hatakeyama M."/>
            <person name="Paape T."/>
            <person name="Ng C.H."/>
            <person name="Ang C.C."/>
            <person name="Tnah L.H."/>
            <person name="Lee C.T."/>
            <person name="Nishiyama T."/>
            <person name="Sese J."/>
            <person name="O'Brien M.J."/>
            <person name="Copetti D."/>
            <person name="Mohd Noor M.I."/>
            <person name="Ong R.C."/>
            <person name="Putra M."/>
            <person name="Sireger I.Z."/>
            <person name="Indrioko S."/>
            <person name="Kosugi Y."/>
            <person name="Izuno A."/>
            <person name="Isagi Y."/>
            <person name="Lee S.L."/>
            <person name="Shimizu K.K."/>
        </authorList>
    </citation>
    <scope>NUCLEOTIDE SEQUENCE [LARGE SCALE GENOMIC DNA]</scope>
    <source>
        <strain evidence="21">214</strain>
    </source>
</reference>
<keyword evidence="14" id="KW-0325">Glycoprotein</keyword>
<keyword evidence="5 17" id="KW-0812">Transmembrane</keyword>
<organism evidence="21 22">
    <name type="scientific">Rubroshorea leprosula</name>
    <dbReference type="NCBI Taxonomy" id="152421"/>
    <lineage>
        <taxon>Eukaryota</taxon>
        <taxon>Viridiplantae</taxon>
        <taxon>Streptophyta</taxon>
        <taxon>Embryophyta</taxon>
        <taxon>Tracheophyta</taxon>
        <taxon>Spermatophyta</taxon>
        <taxon>Magnoliopsida</taxon>
        <taxon>eudicotyledons</taxon>
        <taxon>Gunneridae</taxon>
        <taxon>Pentapetalae</taxon>
        <taxon>rosids</taxon>
        <taxon>malvids</taxon>
        <taxon>Malvales</taxon>
        <taxon>Dipterocarpaceae</taxon>
        <taxon>Rubroshorea</taxon>
    </lineage>
</organism>
<evidence type="ECO:0000256" key="6">
    <source>
        <dbReference type="ARBA" id="ARBA00022729"/>
    </source>
</evidence>
<dbReference type="PANTHER" id="PTHR27002">
    <property type="entry name" value="RECEPTOR-LIKE SERINE/THREONINE-PROTEIN KINASE SD1-8"/>
    <property type="match status" value="1"/>
</dbReference>
<keyword evidence="10 15" id="KW-0067">ATP-binding</keyword>
<comment type="subcellular location">
    <subcellularLocation>
        <location evidence="1">Membrane</location>
        <topology evidence="1">Single-pass membrane protein</topology>
    </subcellularLocation>
</comment>
<dbReference type="InterPro" id="IPR011009">
    <property type="entry name" value="Kinase-like_dom_sf"/>
</dbReference>
<dbReference type="InterPro" id="IPR008271">
    <property type="entry name" value="Ser/Thr_kinase_AS"/>
</dbReference>
<dbReference type="FunFam" id="3.30.200.20:FF:000142">
    <property type="entry name" value="Cysteine-rich receptor-like protein kinase 10"/>
    <property type="match status" value="1"/>
</dbReference>
<dbReference type="PANTHER" id="PTHR27002:SF861">
    <property type="entry name" value="CYSTEINE-RICH RECEPTOR-LIKE PROTEIN KINASE 14 ISOFORM X1"/>
    <property type="match status" value="1"/>
</dbReference>
<feature type="binding site" evidence="15">
    <location>
        <position position="325"/>
    </location>
    <ligand>
        <name>ATP</name>
        <dbReference type="ChEBI" id="CHEBI:30616"/>
    </ligand>
</feature>
<keyword evidence="22" id="KW-1185">Reference proteome</keyword>
<evidence type="ECO:0000256" key="13">
    <source>
        <dbReference type="ARBA" id="ARBA00023170"/>
    </source>
</evidence>
<keyword evidence="3" id="KW-0597">Phosphoprotein</keyword>
<keyword evidence="11 17" id="KW-1133">Transmembrane helix</keyword>
<dbReference type="CDD" id="cd14066">
    <property type="entry name" value="STKc_IRAK"/>
    <property type="match status" value="1"/>
</dbReference>
<dbReference type="InterPro" id="IPR038408">
    <property type="entry name" value="GNK2_sf"/>
</dbReference>
<evidence type="ECO:0000256" key="18">
    <source>
        <dbReference type="SAM" id="SignalP"/>
    </source>
</evidence>
<evidence type="ECO:0000259" key="20">
    <source>
        <dbReference type="PROSITE" id="PS51473"/>
    </source>
</evidence>
<keyword evidence="13" id="KW-0675">Receptor</keyword>
<evidence type="ECO:0000256" key="3">
    <source>
        <dbReference type="ARBA" id="ARBA00022553"/>
    </source>
</evidence>
<accession>A0AAV5JX96</accession>
<evidence type="ECO:0000256" key="9">
    <source>
        <dbReference type="ARBA" id="ARBA00022777"/>
    </source>
</evidence>
<dbReference type="InterPro" id="IPR002902">
    <property type="entry name" value="GNK2"/>
</dbReference>
<evidence type="ECO:0000256" key="14">
    <source>
        <dbReference type="ARBA" id="ARBA00023180"/>
    </source>
</evidence>
<feature type="compositionally biased region" description="Pro residues" evidence="16">
    <location>
        <begin position="203"/>
        <end position="214"/>
    </location>
</feature>
<feature type="domain" description="Protein kinase" evidence="19">
    <location>
        <begin position="297"/>
        <end position="587"/>
    </location>
</feature>
<evidence type="ECO:0000256" key="17">
    <source>
        <dbReference type="SAM" id="Phobius"/>
    </source>
</evidence>
<dbReference type="InterPro" id="IPR017441">
    <property type="entry name" value="Protein_kinase_ATP_BS"/>
</dbReference>
<evidence type="ECO:0000256" key="16">
    <source>
        <dbReference type="SAM" id="MobiDB-lite"/>
    </source>
</evidence>
<dbReference type="InterPro" id="IPR001245">
    <property type="entry name" value="Ser-Thr/Tyr_kinase_cat_dom"/>
</dbReference>
<evidence type="ECO:0000313" key="21">
    <source>
        <dbReference type="EMBL" id="GKV19269.1"/>
    </source>
</evidence>
<feature type="chain" id="PRO_5043921431" evidence="18">
    <location>
        <begin position="24"/>
        <end position="612"/>
    </location>
</feature>
<protein>
    <submittedName>
        <fullName evidence="21">Uncharacterized protein</fullName>
    </submittedName>
</protein>
<evidence type="ECO:0000256" key="1">
    <source>
        <dbReference type="ARBA" id="ARBA00004167"/>
    </source>
</evidence>
<dbReference type="GO" id="GO:0005524">
    <property type="term" value="F:ATP binding"/>
    <property type="evidence" value="ECO:0007669"/>
    <property type="project" value="UniProtKB-UniRule"/>
</dbReference>
<evidence type="ECO:0000256" key="4">
    <source>
        <dbReference type="ARBA" id="ARBA00022679"/>
    </source>
</evidence>
<evidence type="ECO:0000313" key="22">
    <source>
        <dbReference type="Proteomes" id="UP001054252"/>
    </source>
</evidence>
<dbReference type="SMART" id="SM00220">
    <property type="entry name" value="S_TKc"/>
    <property type="match status" value="1"/>
</dbReference>
<feature type="domain" description="Gnk2-homologous" evidence="20">
    <location>
        <begin position="87"/>
        <end position="190"/>
    </location>
</feature>
<dbReference type="Gene3D" id="3.30.200.20">
    <property type="entry name" value="Phosphorylase Kinase, domain 1"/>
    <property type="match status" value="1"/>
</dbReference>
<evidence type="ECO:0000256" key="8">
    <source>
        <dbReference type="ARBA" id="ARBA00022741"/>
    </source>
</evidence>
<feature type="transmembrane region" description="Helical" evidence="17">
    <location>
        <begin position="234"/>
        <end position="260"/>
    </location>
</feature>
<dbReference type="Pfam" id="PF07714">
    <property type="entry name" value="PK_Tyr_Ser-Thr"/>
    <property type="match status" value="1"/>
</dbReference>
<comment type="caution">
    <text evidence="21">The sequence shown here is derived from an EMBL/GenBank/DDBJ whole genome shotgun (WGS) entry which is preliminary data.</text>
</comment>
<keyword evidence="2" id="KW-0723">Serine/threonine-protein kinase</keyword>
<keyword evidence="9" id="KW-0418">Kinase</keyword>
<sequence length="612" mass="67602">MGFAGTFFFVSLFLIHLLTLSSSQRELEFKECLLDRGNFTSKSTYQASLNHIFSSFTSDTENDYGFYNISFGQNSDQVNAIALCRGDVIPFDCINCIKDAAAGLKSLCPNQKAAILSASSGDSHRKFATGTVAASDSLPIYALVQCTPDLSQQQCTSCLSIGKIKVCCEGGLGGRAVGPNCNLRFETYSFYDPPAEPSTTSPAPLPRPVPPQSPLPSDDTHKVVPGKEGNSSRIIIIIVISAVAFLILNICSCICIFYLMKKSKKRRNLKQEIEDRDNSGEALQFDFDTIRMATNNFSSMNKLGQGGFGAVYKGKLLSGKEIAVKRLLESSAQGELEFKNEVSLMARLQHRNLVRLLGFCLEGNERLLIYEFVPNSSLNHFIFDPIKRLELDCDTRHKIIGGISKGILYLHEDSYYRIIHRDLKASNILLDAKMNPKISDFGLARLFVGDQTQADTRRIAGTFGYMAPEYTRRGHISVKSDVYSFGVLVLEIISGQKVNLSIGEDGEDLLTFAWKNWMEGTAQNLIDPILRDGSSGEMMRCIQIGLLCVQEDVARRPTMASVVLMLSSSPGSLPLPLKPAYYMHSVMELEASTNRPAQFTVNHVSISDIDPR</sequence>
<dbReference type="PROSITE" id="PS50011">
    <property type="entry name" value="PROTEIN_KINASE_DOM"/>
    <property type="match status" value="1"/>
</dbReference>
<dbReference type="CDD" id="cd23509">
    <property type="entry name" value="Gnk2-like"/>
    <property type="match status" value="2"/>
</dbReference>
<evidence type="ECO:0000256" key="2">
    <source>
        <dbReference type="ARBA" id="ARBA00022527"/>
    </source>
</evidence>
<evidence type="ECO:0000256" key="12">
    <source>
        <dbReference type="ARBA" id="ARBA00023136"/>
    </source>
</evidence>
<evidence type="ECO:0000256" key="5">
    <source>
        <dbReference type="ARBA" id="ARBA00022692"/>
    </source>
</evidence>
<dbReference type="EMBL" id="BPVZ01000052">
    <property type="protein sequence ID" value="GKV19269.1"/>
    <property type="molecule type" value="Genomic_DNA"/>
</dbReference>
<evidence type="ECO:0000256" key="7">
    <source>
        <dbReference type="ARBA" id="ARBA00022737"/>
    </source>
</evidence>
<dbReference type="Gene3D" id="1.10.510.10">
    <property type="entry name" value="Transferase(Phosphotransferase) domain 1"/>
    <property type="match status" value="1"/>
</dbReference>
<evidence type="ECO:0000259" key="19">
    <source>
        <dbReference type="PROSITE" id="PS50011"/>
    </source>
</evidence>
<evidence type="ECO:0000256" key="10">
    <source>
        <dbReference type="ARBA" id="ARBA00022840"/>
    </source>
</evidence>
<feature type="signal peptide" evidence="18">
    <location>
        <begin position="1"/>
        <end position="23"/>
    </location>
</feature>